<name>A0AC58T473_TOBAC</name>
<dbReference type="Proteomes" id="UP000790787">
    <property type="component" value="Chromosome 17"/>
</dbReference>
<organism evidence="1 2">
    <name type="scientific">Nicotiana tabacum</name>
    <name type="common">Common tobacco</name>
    <dbReference type="NCBI Taxonomy" id="4097"/>
    <lineage>
        <taxon>Eukaryota</taxon>
        <taxon>Viridiplantae</taxon>
        <taxon>Streptophyta</taxon>
        <taxon>Embryophyta</taxon>
        <taxon>Tracheophyta</taxon>
        <taxon>Spermatophyta</taxon>
        <taxon>Magnoliopsida</taxon>
        <taxon>eudicotyledons</taxon>
        <taxon>Gunneridae</taxon>
        <taxon>Pentapetalae</taxon>
        <taxon>asterids</taxon>
        <taxon>lamiids</taxon>
        <taxon>Solanales</taxon>
        <taxon>Solanaceae</taxon>
        <taxon>Nicotianoideae</taxon>
        <taxon>Nicotianeae</taxon>
        <taxon>Nicotiana</taxon>
    </lineage>
</organism>
<proteinExistence type="predicted"/>
<protein>
    <submittedName>
        <fullName evidence="2">Uncharacterized protein LOC142172155</fullName>
    </submittedName>
</protein>
<sequence>MAESIISYTHPLYLGPADTPCVVLIPVKLTGSENYGLWSRTMKIALLGKRKLGFVNGTCTKESCTTELQEQWETCNAIVLSWLMNTVSTELLYGIVYASNAHLVWEDLRERFDKDNSRDYVDHLEQQRLLQFLSGLNYSYDQARRQILMKSNVSSINQAYAMVIEDESRQCLGMGAVIDKNKLVAMQVGRNQSYKGKKPFVQCEHCGYKGHSKENFYKLIG</sequence>
<reference evidence="2" key="2">
    <citation type="submission" date="2025-08" db="UniProtKB">
        <authorList>
            <consortium name="RefSeq"/>
        </authorList>
    </citation>
    <scope>IDENTIFICATION</scope>
    <source>
        <tissue evidence="2">Leaf</tissue>
    </source>
</reference>
<accession>A0AC58T473</accession>
<dbReference type="RefSeq" id="XP_075092039.1">
    <property type="nucleotide sequence ID" value="XM_075235938.1"/>
</dbReference>
<keyword evidence="1" id="KW-1185">Reference proteome</keyword>
<reference evidence="1" key="1">
    <citation type="journal article" date="2014" name="Nat. Commun.">
        <title>The tobacco genome sequence and its comparison with those of tomato and potato.</title>
        <authorList>
            <person name="Sierro N."/>
            <person name="Battey J.N."/>
            <person name="Ouadi S."/>
            <person name="Bakaher N."/>
            <person name="Bovet L."/>
            <person name="Willig A."/>
            <person name="Goepfert S."/>
            <person name="Peitsch M.C."/>
            <person name="Ivanov N.V."/>
        </authorList>
    </citation>
    <scope>NUCLEOTIDE SEQUENCE [LARGE SCALE GENOMIC DNA]</scope>
</reference>
<gene>
    <name evidence="2" type="primary">LOC142172155</name>
</gene>
<evidence type="ECO:0000313" key="2">
    <source>
        <dbReference type="RefSeq" id="XP_075092039.1"/>
    </source>
</evidence>
<evidence type="ECO:0000313" key="1">
    <source>
        <dbReference type="Proteomes" id="UP000790787"/>
    </source>
</evidence>